<dbReference type="PANTHER" id="PTHR47755:SF1">
    <property type="entry name" value="CELL DIVISION PROTEIN FTSX"/>
    <property type="match status" value="1"/>
</dbReference>
<feature type="transmembrane region" description="Helical" evidence="11">
    <location>
        <begin position="224"/>
        <end position="244"/>
    </location>
</feature>
<keyword evidence="5 10" id="KW-0132">Cell division</keyword>
<evidence type="ECO:0000256" key="11">
    <source>
        <dbReference type="SAM" id="Phobius"/>
    </source>
</evidence>
<comment type="caution">
    <text evidence="14">The sequence shown here is derived from an EMBL/GenBank/DDBJ whole genome shotgun (WGS) entry which is preliminary data.</text>
</comment>
<evidence type="ECO:0000256" key="9">
    <source>
        <dbReference type="ARBA" id="ARBA00023306"/>
    </source>
</evidence>
<feature type="transmembrane region" description="Helical" evidence="11">
    <location>
        <begin position="276"/>
        <end position="295"/>
    </location>
</feature>
<comment type="similarity">
    <text evidence="2 10">Belongs to the ABC-4 integral membrane protein family. FtsX subfamily.</text>
</comment>
<dbReference type="GO" id="GO:0051301">
    <property type="term" value="P:cell division"/>
    <property type="evidence" value="ECO:0007669"/>
    <property type="project" value="UniProtKB-KW"/>
</dbReference>
<organism evidence="14 15">
    <name type="scientific">Candidatus Polarisedimenticola svalbardensis</name>
    <dbReference type="NCBI Taxonomy" id="2886004"/>
    <lineage>
        <taxon>Bacteria</taxon>
        <taxon>Pseudomonadati</taxon>
        <taxon>Acidobacteriota</taxon>
        <taxon>Candidatus Polarisedimenticolia</taxon>
        <taxon>Candidatus Polarisedimenticolales</taxon>
        <taxon>Candidatus Polarisedimenticolaceae</taxon>
        <taxon>Candidatus Polarisedimenticola</taxon>
    </lineage>
</organism>
<evidence type="ECO:0000256" key="6">
    <source>
        <dbReference type="ARBA" id="ARBA00022692"/>
    </source>
</evidence>
<evidence type="ECO:0000256" key="4">
    <source>
        <dbReference type="ARBA" id="ARBA00022475"/>
    </source>
</evidence>
<dbReference type="GO" id="GO:0032153">
    <property type="term" value="C:cell division site"/>
    <property type="evidence" value="ECO:0007669"/>
    <property type="project" value="TreeGrafter"/>
</dbReference>
<evidence type="ECO:0000256" key="3">
    <source>
        <dbReference type="ARBA" id="ARBA00021907"/>
    </source>
</evidence>
<dbReference type="GO" id="GO:0005886">
    <property type="term" value="C:plasma membrane"/>
    <property type="evidence" value="ECO:0007669"/>
    <property type="project" value="UniProtKB-SubCell"/>
</dbReference>
<evidence type="ECO:0000313" key="15">
    <source>
        <dbReference type="Proteomes" id="UP000648239"/>
    </source>
</evidence>
<dbReference type="Gene3D" id="3.30.70.3040">
    <property type="match status" value="1"/>
</dbReference>
<sequence length="311" mass="33175">MSRLRARLGYYFRDAWESVRFSPAVTLLAFGTLLVVLLVSGAALLLMSNIGARLEGVRSEVRVDVYLLEEITEAERASIRESLESAAGAARIDYVDKERALARFEEWFGSTVDLADSLRDNPLPASFQVFLDPDRAAGGAAAGLASRVGEMAGVEEVRYDRAWLDRVDALLTLVRAGGTLVGVAVLVVVIFVVASVLRLAVFARRDEIEIMLLVGATPGFVRGPFLVAGLAMGLFSGAAALALVELLRRIFLSNSGEQGAVLVSMLAGNPLGTSQSILLLVTGVLVSLLASFVAVRQDMGSRTAGQKSKTM</sequence>
<gene>
    <name evidence="14" type="ORF">IFK94_07135</name>
</gene>
<protein>
    <recommendedName>
        <fullName evidence="3 10">Cell division protein FtsX</fullName>
    </recommendedName>
</protein>
<evidence type="ECO:0000256" key="5">
    <source>
        <dbReference type="ARBA" id="ARBA00022618"/>
    </source>
</evidence>
<dbReference type="InterPro" id="IPR003838">
    <property type="entry name" value="ABC3_permease_C"/>
</dbReference>
<accession>A0A8J6Y299</accession>
<dbReference type="PANTHER" id="PTHR47755">
    <property type="entry name" value="CELL DIVISION PROTEIN FTSX"/>
    <property type="match status" value="1"/>
</dbReference>
<keyword evidence="9 10" id="KW-0131">Cell cycle</keyword>
<name>A0A8J6Y299_9BACT</name>
<evidence type="ECO:0000256" key="8">
    <source>
        <dbReference type="ARBA" id="ARBA00023136"/>
    </source>
</evidence>
<feature type="transmembrane region" description="Helical" evidence="11">
    <location>
        <begin position="21"/>
        <end position="47"/>
    </location>
</feature>
<dbReference type="EMBL" id="JACXWD010000017">
    <property type="protein sequence ID" value="MBD3867879.1"/>
    <property type="molecule type" value="Genomic_DNA"/>
</dbReference>
<dbReference type="Proteomes" id="UP000648239">
    <property type="component" value="Unassembled WGS sequence"/>
</dbReference>
<evidence type="ECO:0000313" key="14">
    <source>
        <dbReference type="EMBL" id="MBD3867879.1"/>
    </source>
</evidence>
<evidence type="ECO:0000256" key="7">
    <source>
        <dbReference type="ARBA" id="ARBA00022989"/>
    </source>
</evidence>
<keyword evidence="7 11" id="KW-1133">Transmembrane helix</keyword>
<feature type="domain" description="FtsX extracellular" evidence="13">
    <location>
        <begin position="61"/>
        <end position="157"/>
    </location>
</feature>
<evidence type="ECO:0000259" key="13">
    <source>
        <dbReference type="Pfam" id="PF18075"/>
    </source>
</evidence>
<feature type="domain" description="ABC3 transporter permease C-terminal" evidence="12">
    <location>
        <begin position="181"/>
        <end position="296"/>
    </location>
</feature>
<evidence type="ECO:0000256" key="2">
    <source>
        <dbReference type="ARBA" id="ARBA00007379"/>
    </source>
</evidence>
<keyword evidence="8 10" id="KW-0472">Membrane</keyword>
<keyword evidence="6 11" id="KW-0812">Transmembrane</keyword>
<feature type="transmembrane region" description="Helical" evidence="11">
    <location>
        <begin position="180"/>
        <end position="203"/>
    </location>
</feature>
<dbReference type="PIRSF" id="PIRSF003097">
    <property type="entry name" value="FtsX"/>
    <property type="match status" value="1"/>
</dbReference>
<comment type="subcellular location">
    <subcellularLocation>
        <location evidence="1">Cell membrane</location>
        <topology evidence="1">Multi-pass membrane protein</topology>
    </subcellularLocation>
</comment>
<dbReference type="AlphaFoldDB" id="A0A8J6Y299"/>
<evidence type="ECO:0000259" key="12">
    <source>
        <dbReference type="Pfam" id="PF02687"/>
    </source>
</evidence>
<evidence type="ECO:0000256" key="10">
    <source>
        <dbReference type="PIRNR" id="PIRNR003097"/>
    </source>
</evidence>
<proteinExistence type="inferred from homology"/>
<evidence type="ECO:0000256" key="1">
    <source>
        <dbReference type="ARBA" id="ARBA00004651"/>
    </source>
</evidence>
<dbReference type="Pfam" id="PF02687">
    <property type="entry name" value="FtsX"/>
    <property type="match status" value="1"/>
</dbReference>
<keyword evidence="4 10" id="KW-1003">Cell membrane</keyword>
<reference evidence="14 15" key="1">
    <citation type="submission" date="2020-08" db="EMBL/GenBank/DDBJ databases">
        <title>Acidobacteriota in marine sediments use diverse sulfur dissimilation pathways.</title>
        <authorList>
            <person name="Wasmund K."/>
        </authorList>
    </citation>
    <scope>NUCLEOTIDE SEQUENCE [LARGE SCALE GENOMIC DNA]</scope>
    <source>
        <strain evidence="14">MAG AM4</strain>
    </source>
</reference>
<dbReference type="Pfam" id="PF18075">
    <property type="entry name" value="FtsX_ECD"/>
    <property type="match status" value="1"/>
</dbReference>
<dbReference type="InterPro" id="IPR040690">
    <property type="entry name" value="FtsX_ECD"/>
</dbReference>
<dbReference type="InterPro" id="IPR004513">
    <property type="entry name" value="FtsX"/>
</dbReference>